<dbReference type="InterPro" id="IPR029063">
    <property type="entry name" value="SAM-dependent_MTases_sf"/>
</dbReference>
<proteinExistence type="predicted"/>
<dbReference type="CDD" id="cd02440">
    <property type="entry name" value="AdoMet_MTases"/>
    <property type="match status" value="1"/>
</dbReference>
<dbReference type="PANTHER" id="PTHR42912:SF80">
    <property type="entry name" value="METHYLTRANSFERASE DOMAIN-CONTAINING PROTEIN"/>
    <property type="match status" value="1"/>
</dbReference>
<protein>
    <recommendedName>
        <fullName evidence="1">Methyltransferase type 11 domain-containing protein</fullName>
    </recommendedName>
</protein>
<dbReference type="PANTHER" id="PTHR42912">
    <property type="entry name" value="METHYLTRANSFERASE"/>
    <property type="match status" value="1"/>
</dbReference>
<dbReference type="InterPro" id="IPR050508">
    <property type="entry name" value="Methyltransf_Superfamily"/>
</dbReference>
<gene>
    <name evidence="2" type="ORF">PTTT1_LOCUS22910</name>
</gene>
<dbReference type="Proteomes" id="UP000836788">
    <property type="component" value="Chromosome 19"/>
</dbReference>
<name>A0A8J9X4U2_PHATR</name>
<dbReference type="SUPFAM" id="SSF53335">
    <property type="entry name" value="S-adenosyl-L-methionine-dependent methyltransferases"/>
    <property type="match status" value="1"/>
</dbReference>
<dbReference type="InterPro" id="IPR013216">
    <property type="entry name" value="Methyltransf_11"/>
</dbReference>
<reference evidence="2" key="1">
    <citation type="submission" date="2022-02" db="EMBL/GenBank/DDBJ databases">
        <authorList>
            <person name="Giguere J D."/>
        </authorList>
    </citation>
    <scope>NUCLEOTIDE SEQUENCE</scope>
    <source>
        <strain evidence="2">CCAP 1055/1</strain>
    </source>
</reference>
<evidence type="ECO:0000313" key="2">
    <source>
        <dbReference type="EMBL" id="CAG9283473.1"/>
    </source>
</evidence>
<feature type="non-terminal residue" evidence="2">
    <location>
        <position position="218"/>
    </location>
</feature>
<evidence type="ECO:0000259" key="1">
    <source>
        <dbReference type="Pfam" id="PF08241"/>
    </source>
</evidence>
<feature type="non-terminal residue" evidence="2">
    <location>
        <position position="1"/>
    </location>
</feature>
<accession>A0A8J9X4U2</accession>
<sequence length="218" mass="24089">PDYYKKEFHAYENGNLCWDAALEVEIASAAVGARNFPACGRDGEQAFRDSFGVALQEMGATCPAGGTIVDLGCGSGMSTRWLAARYPHAGRLLGIDLSPYFVQVGKRLLELQPNAKQAGGEWVSSVAFDGRIKYQTGDATNTQLPNESVDVATLQFVAHELPYEITLEIIRETHRILKPNGQLWFCEMDFESPAYAAQRANPLLFSLIRSTEPYLDDY</sequence>
<dbReference type="EMBL" id="OU594960">
    <property type="protein sequence ID" value="CAG9283473.1"/>
    <property type="molecule type" value="Genomic_DNA"/>
</dbReference>
<dbReference type="AlphaFoldDB" id="A0A8J9X4U2"/>
<dbReference type="GO" id="GO:0008757">
    <property type="term" value="F:S-adenosylmethionine-dependent methyltransferase activity"/>
    <property type="evidence" value="ECO:0007669"/>
    <property type="project" value="InterPro"/>
</dbReference>
<dbReference type="Gene3D" id="3.40.50.150">
    <property type="entry name" value="Vaccinia Virus protein VP39"/>
    <property type="match status" value="1"/>
</dbReference>
<organism evidence="2">
    <name type="scientific">Phaeodactylum tricornutum</name>
    <name type="common">Diatom</name>
    <dbReference type="NCBI Taxonomy" id="2850"/>
    <lineage>
        <taxon>Eukaryota</taxon>
        <taxon>Sar</taxon>
        <taxon>Stramenopiles</taxon>
        <taxon>Ochrophyta</taxon>
        <taxon>Bacillariophyta</taxon>
        <taxon>Bacillariophyceae</taxon>
        <taxon>Bacillariophycidae</taxon>
        <taxon>Naviculales</taxon>
        <taxon>Phaeodactylaceae</taxon>
        <taxon>Phaeodactylum</taxon>
    </lineage>
</organism>
<feature type="domain" description="Methyltransferase type 11" evidence="1">
    <location>
        <begin position="69"/>
        <end position="185"/>
    </location>
</feature>
<dbReference type="Pfam" id="PF08241">
    <property type="entry name" value="Methyltransf_11"/>
    <property type="match status" value="1"/>
</dbReference>